<name>A0A142K9P1_9CAUD</name>
<dbReference type="Proteomes" id="UP000202604">
    <property type="component" value="Segment"/>
</dbReference>
<proteinExistence type="predicted"/>
<organism evidence="1 2">
    <name type="scientific">Gordonia phage Yeezy</name>
    <dbReference type="NCBI Taxonomy" id="1821565"/>
    <lineage>
        <taxon>Viruses</taxon>
        <taxon>Duplodnaviria</taxon>
        <taxon>Heunggongvirae</taxon>
        <taxon>Uroviricota</taxon>
        <taxon>Caudoviricetes</taxon>
        <taxon>Nymbaxtervirinae</taxon>
        <taxon>Baxterfoxvirus</taxon>
        <taxon>Baxterfoxvirus yeezy</taxon>
        <taxon>Baxtervirus yeezy</taxon>
    </lineage>
</organism>
<dbReference type="KEGG" id="vg:29126542"/>
<dbReference type="OrthoDB" id="6436at10239"/>
<protein>
    <submittedName>
        <fullName evidence="1">Uncharacterized protein</fullName>
    </submittedName>
</protein>
<dbReference type="RefSeq" id="YP_009304408.1">
    <property type="nucleotide sequence ID" value="NC_031269.1"/>
</dbReference>
<keyword evidence="2" id="KW-1185">Reference proteome</keyword>
<reference evidence="2" key="1">
    <citation type="submission" date="2016-03" db="EMBL/GenBank/DDBJ databases">
        <authorList>
            <person name="Ploux O."/>
        </authorList>
    </citation>
    <scope>NUCLEOTIDE SEQUENCE [LARGE SCALE GENOMIC DNA]</scope>
</reference>
<gene>
    <name evidence="1" type="primary">79</name>
    <name evidence="1" type="ORF">SEA_YEEZY_79</name>
</gene>
<dbReference type="GeneID" id="29126542"/>
<evidence type="ECO:0000313" key="2">
    <source>
        <dbReference type="Proteomes" id="UP000202604"/>
    </source>
</evidence>
<sequence length="242" mass="28454">MTGQKPVARLHTSLAHATSRWMRARGWTKLEHDDTLRSRIARAVGDWNRWYSWGRPVMWLVGRYDCGYAGPPRGRDLWWIPTQYVEGIATSLVADFDQRFGCYITTEFRDVDTSRGDIPWRIFDLQDDGRTTKVGMYPNHPDHGGHMQPLPWQDINAGLFVWWFLWEHKAKAQWFGLRRWIYYRALHAAVHGKVPFTCQQSPPPRSGGYSHWHCELSRKHPGAHRFRNYTWASTNVEYDPIS</sequence>
<dbReference type="EMBL" id="KU963249">
    <property type="protein sequence ID" value="AMS02824.1"/>
    <property type="molecule type" value="Genomic_DNA"/>
</dbReference>
<accession>A0A142K9P1</accession>
<evidence type="ECO:0000313" key="1">
    <source>
        <dbReference type="EMBL" id="AMS02824.1"/>
    </source>
</evidence>